<dbReference type="Gene3D" id="3.30.930.10">
    <property type="entry name" value="Bira Bifunctional Protein, Domain 2"/>
    <property type="match status" value="1"/>
</dbReference>
<dbReference type="EMBL" id="CADCTA010000064">
    <property type="protein sequence ID" value="CAA9240088.1"/>
    <property type="molecule type" value="Genomic_DNA"/>
</dbReference>
<dbReference type="AlphaFoldDB" id="A0A6J4I1K2"/>
<feature type="domain" description="BPL/LPL catalytic" evidence="2">
    <location>
        <begin position="13"/>
        <end position="203"/>
    </location>
</feature>
<dbReference type="InterPro" id="IPR045864">
    <property type="entry name" value="aa-tRNA-synth_II/BPL/LPL"/>
</dbReference>
<dbReference type="SUPFAM" id="SSF55681">
    <property type="entry name" value="Class II aaRS and biotin synthetases"/>
    <property type="match status" value="1"/>
</dbReference>
<proteinExistence type="predicted"/>
<dbReference type="Pfam" id="PF03099">
    <property type="entry name" value="BPL_LplA_LipB"/>
    <property type="match status" value="1"/>
</dbReference>
<gene>
    <name evidence="3" type="ORF">AVDCRST_MAG42-1662</name>
</gene>
<dbReference type="GO" id="GO:0004077">
    <property type="term" value="F:biotin--[biotin carboxyl-carrier protein] ligase activity"/>
    <property type="evidence" value="ECO:0007669"/>
    <property type="project" value="InterPro"/>
</dbReference>
<reference evidence="3" key="1">
    <citation type="submission" date="2020-02" db="EMBL/GenBank/DDBJ databases">
        <authorList>
            <person name="Meier V. D."/>
        </authorList>
    </citation>
    <scope>NUCLEOTIDE SEQUENCE</scope>
    <source>
        <strain evidence="3">AVDCRST_MAG42</strain>
    </source>
</reference>
<dbReference type="NCBIfam" id="TIGR00121">
    <property type="entry name" value="birA_ligase"/>
    <property type="match status" value="1"/>
</dbReference>
<dbReference type="InterPro" id="IPR004143">
    <property type="entry name" value="BPL_LPL_catalytic"/>
</dbReference>
<dbReference type="CDD" id="cd16442">
    <property type="entry name" value="BPL"/>
    <property type="match status" value="1"/>
</dbReference>
<dbReference type="PANTHER" id="PTHR12835">
    <property type="entry name" value="BIOTIN PROTEIN LIGASE"/>
    <property type="match status" value="1"/>
</dbReference>
<organism evidence="3">
    <name type="scientific">uncultured Chthoniobacterales bacterium</name>
    <dbReference type="NCBI Taxonomy" id="1836801"/>
    <lineage>
        <taxon>Bacteria</taxon>
        <taxon>Pseudomonadati</taxon>
        <taxon>Verrucomicrobiota</taxon>
        <taxon>Spartobacteria</taxon>
        <taxon>Chthoniobacterales</taxon>
        <taxon>environmental samples</taxon>
    </lineage>
</organism>
<evidence type="ECO:0000259" key="2">
    <source>
        <dbReference type="PROSITE" id="PS51733"/>
    </source>
</evidence>
<accession>A0A6J4I1K2</accession>
<dbReference type="InterPro" id="IPR004408">
    <property type="entry name" value="Biotin_CoA_COase_ligase"/>
</dbReference>
<dbReference type="PANTHER" id="PTHR12835:SF5">
    <property type="entry name" value="BIOTIN--PROTEIN LIGASE"/>
    <property type="match status" value="1"/>
</dbReference>
<dbReference type="GO" id="GO:0005737">
    <property type="term" value="C:cytoplasm"/>
    <property type="evidence" value="ECO:0007669"/>
    <property type="project" value="TreeGrafter"/>
</dbReference>
<dbReference type="PROSITE" id="PS51733">
    <property type="entry name" value="BPL_LPL_CATALYTIC"/>
    <property type="match status" value="1"/>
</dbReference>
<protein>
    <recommendedName>
        <fullName evidence="2">BPL/LPL catalytic domain-containing protein</fullName>
    </recommendedName>
</protein>
<sequence>MSPAEHPDRLDHEKLRSALSGLTIGNHVVVLEETTSTNDVVAQLAPARTEGLVVFAERQTAGRGQYGRRWESLAHNGLWLSVLLRPRISVAESSKLTDLLAQTIAVTVAQVTGAAASIKQPNDVLLGGRKIAGVLVEMRVEANGGYCAIAGMGVNVNHGIDDFADELRATAGSIAMFVGRPVDRHAFAIALLRQLDAAYREFSESSATRATS</sequence>
<evidence type="ECO:0000256" key="1">
    <source>
        <dbReference type="ARBA" id="ARBA00022598"/>
    </source>
</evidence>
<keyword evidence="1" id="KW-0436">Ligase</keyword>
<evidence type="ECO:0000313" key="3">
    <source>
        <dbReference type="EMBL" id="CAA9240088.1"/>
    </source>
</evidence>
<name>A0A6J4I1K2_9BACT</name>